<dbReference type="HOGENOM" id="CLU_045467_0_0_1"/>
<evidence type="ECO:0000256" key="1">
    <source>
        <dbReference type="SAM" id="MobiDB-lite"/>
    </source>
</evidence>
<feature type="compositionally biased region" description="Low complexity" evidence="1">
    <location>
        <begin position="362"/>
        <end position="374"/>
    </location>
</feature>
<evidence type="ECO:0000256" key="3">
    <source>
        <dbReference type="SAM" id="SignalP"/>
    </source>
</evidence>
<dbReference type="EMBL" id="GL377565">
    <property type="protein sequence ID" value="EFJ38771.1"/>
    <property type="molecule type" value="Genomic_DNA"/>
</dbReference>
<evidence type="ECO:0000313" key="4">
    <source>
        <dbReference type="EMBL" id="EFJ38771.1"/>
    </source>
</evidence>
<keyword evidence="2" id="KW-0812">Transmembrane</keyword>
<evidence type="ECO:0008006" key="6">
    <source>
        <dbReference type="Google" id="ProtNLM"/>
    </source>
</evidence>
<feature type="compositionally biased region" description="Basic residues" evidence="1">
    <location>
        <begin position="345"/>
        <end position="361"/>
    </location>
</feature>
<accession>D8QNJ6</accession>
<dbReference type="Gramene" id="EFJ38771">
    <property type="protein sequence ID" value="EFJ38771"/>
    <property type="gene ID" value="SELMODRAFT_402947"/>
</dbReference>
<dbReference type="KEGG" id="smo:SELMODRAFT_402947"/>
<dbReference type="AlphaFoldDB" id="D8QNJ6"/>
<proteinExistence type="predicted"/>
<keyword evidence="5" id="KW-1185">Reference proteome</keyword>
<feature type="transmembrane region" description="Helical" evidence="2">
    <location>
        <begin position="227"/>
        <end position="254"/>
    </location>
</feature>
<keyword evidence="2" id="KW-1133">Transmembrane helix</keyword>
<name>D8QNJ6_SELML</name>
<feature type="transmembrane region" description="Helical" evidence="2">
    <location>
        <begin position="453"/>
        <end position="474"/>
    </location>
</feature>
<dbReference type="FunCoup" id="D8QNJ6">
    <property type="interactions" value="266"/>
</dbReference>
<sequence>MAVAMRLLVLLAAVAATAIGKSVKNPADALAREINRNLTAANLPTLYNNPGLGCVALQYIQAYQGQCSDVGPNGQRPPEASFKTTLADNCGVDPSSVADITGTILACETEYRDARYAFSSLLFKESSTLATLQSSNHTEFGVGISGYEGGAPYFWCVLLSNGTPKSSFSFSDSKAKYQKTGCFSGTGEACSGGAGSLRPVASLILASMLVADEFGLRKSTTRPWRKIFWFSLHLYFTAWSIFLTLVVGIITSPFRFLNAARREKLLEAQLRELQQHYEEVSEKKGDLERRLEVTARDRKRIKESLDQAVGEWEKSIDRLKLLKARVQELESQNVKLRELEEERKSKARARFSTKDHHHHHQQQQQHTQHQNQQNSSKPSGVFDDSMIMEGRGVALGSSIFSAVLSLLVGFIAWEAEDPCMPLVVALFMVVGMSLSNVFQFFSKLQSRFGFDAVALLSFNWFMLGPLVLWVASWFGY</sequence>
<feature type="signal peptide" evidence="3">
    <location>
        <begin position="1"/>
        <end position="20"/>
    </location>
</feature>
<dbReference type="eggNOG" id="ENOG502QTRZ">
    <property type="taxonomic scope" value="Eukaryota"/>
</dbReference>
<dbReference type="PANTHER" id="PTHR34537:SF1">
    <property type="entry name" value="OS08G0459300 PROTEIN"/>
    <property type="match status" value="1"/>
</dbReference>
<dbReference type="PANTHER" id="PTHR34537">
    <property type="entry name" value="OS08G0459300 PROTEIN"/>
    <property type="match status" value="1"/>
</dbReference>
<feature type="chain" id="PRO_5003121048" description="SCP domain-containing protein" evidence="3">
    <location>
        <begin position="21"/>
        <end position="476"/>
    </location>
</feature>
<evidence type="ECO:0000313" key="5">
    <source>
        <dbReference type="Proteomes" id="UP000001514"/>
    </source>
</evidence>
<feature type="region of interest" description="Disordered" evidence="1">
    <location>
        <begin position="345"/>
        <end position="381"/>
    </location>
</feature>
<keyword evidence="3" id="KW-0732">Signal</keyword>
<dbReference type="InParanoid" id="D8QNJ6"/>
<feature type="transmembrane region" description="Helical" evidence="2">
    <location>
        <begin position="419"/>
        <end position="441"/>
    </location>
</feature>
<protein>
    <recommendedName>
        <fullName evidence="6">SCP domain-containing protein</fullName>
    </recommendedName>
</protein>
<keyword evidence="2" id="KW-0472">Membrane</keyword>
<reference evidence="4 5" key="1">
    <citation type="journal article" date="2011" name="Science">
        <title>The Selaginella genome identifies genetic changes associated with the evolution of vascular plants.</title>
        <authorList>
            <person name="Banks J.A."/>
            <person name="Nishiyama T."/>
            <person name="Hasebe M."/>
            <person name="Bowman J.L."/>
            <person name="Gribskov M."/>
            <person name="dePamphilis C."/>
            <person name="Albert V.A."/>
            <person name="Aono N."/>
            <person name="Aoyama T."/>
            <person name="Ambrose B.A."/>
            <person name="Ashton N.W."/>
            <person name="Axtell M.J."/>
            <person name="Barker E."/>
            <person name="Barker M.S."/>
            <person name="Bennetzen J.L."/>
            <person name="Bonawitz N.D."/>
            <person name="Chapple C."/>
            <person name="Cheng C."/>
            <person name="Correa L.G."/>
            <person name="Dacre M."/>
            <person name="DeBarry J."/>
            <person name="Dreyer I."/>
            <person name="Elias M."/>
            <person name="Engstrom E.M."/>
            <person name="Estelle M."/>
            <person name="Feng L."/>
            <person name="Finet C."/>
            <person name="Floyd S.K."/>
            <person name="Frommer W.B."/>
            <person name="Fujita T."/>
            <person name="Gramzow L."/>
            <person name="Gutensohn M."/>
            <person name="Harholt J."/>
            <person name="Hattori M."/>
            <person name="Heyl A."/>
            <person name="Hirai T."/>
            <person name="Hiwatashi Y."/>
            <person name="Ishikawa M."/>
            <person name="Iwata M."/>
            <person name="Karol K.G."/>
            <person name="Koehler B."/>
            <person name="Kolukisaoglu U."/>
            <person name="Kubo M."/>
            <person name="Kurata T."/>
            <person name="Lalonde S."/>
            <person name="Li K."/>
            <person name="Li Y."/>
            <person name="Litt A."/>
            <person name="Lyons E."/>
            <person name="Manning G."/>
            <person name="Maruyama T."/>
            <person name="Michael T.P."/>
            <person name="Mikami K."/>
            <person name="Miyazaki S."/>
            <person name="Morinaga S."/>
            <person name="Murata T."/>
            <person name="Mueller-Roeber B."/>
            <person name="Nelson D.R."/>
            <person name="Obara M."/>
            <person name="Oguri Y."/>
            <person name="Olmstead R.G."/>
            <person name="Onodera N."/>
            <person name="Petersen B.L."/>
            <person name="Pils B."/>
            <person name="Prigge M."/>
            <person name="Rensing S.A."/>
            <person name="Riano-Pachon D.M."/>
            <person name="Roberts A.W."/>
            <person name="Sato Y."/>
            <person name="Scheller H.V."/>
            <person name="Schulz B."/>
            <person name="Schulz C."/>
            <person name="Shakirov E.V."/>
            <person name="Shibagaki N."/>
            <person name="Shinohara N."/>
            <person name="Shippen D.E."/>
            <person name="Soerensen I."/>
            <person name="Sotooka R."/>
            <person name="Sugimoto N."/>
            <person name="Sugita M."/>
            <person name="Sumikawa N."/>
            <person name="Tanurdzic M."/>
            <person name="Theissen G."/>
            <person name="Ulvskov P."/>
            <person name="Wakazuki S."/>
            <person name="Weng J.K."/>
            <person name="Willats W.W."/>
            <person name="Wipf D."/>
            <person name="Wolf P.G."/>
            <person name="Yang L."/>
            <person name="Zimmer A.D."/>
            <person name="Zhu Q."/>
            <person name="Mitros T."/>
            <person name="Hellsten U."/>
            <person name="Loque D."/>
            <person name="Otillar R."/>
            <person name="Salamov A."/>
            <person name="Schmutz J."/>
            <person name="Shapiro H."/>
            <person name="Lindquist E."/>
            <person name="Lucas S."/>
            <person name="Rokhsar D."/>
            <person name="Grigoriev I.V."/>
        </authorList>
    </citation>
    <scope>NUCLEOTIDE SEQUENCE [LARGE SCALE GENOMIC DNA]</scope>
</reference>
<feature type="transmembrane region" description="Helical" evidence="2">
    <location>
        <begin position="393"/>
        <end position="413"/>
    </location>
</feature>
<gene>
    <name evidence="4" type="ORF">SELMODRAFT_402947</name>
</gene>
<organism evidence="5">
    <name type="scientific">Selaginella moellendorffii</name>
    <name type="common">Spikemoss</name>
    <dbReference type="NCBI Taxonomy" id="88036"/>
    <lineage>
        <taxon>Eukaryota</taxon>
        <taxon>Viridiplantae</taxon>
        <taxon>Streptophyta</taxon>
        <taxon>Embryophyta</taxon>
        <taxon>Tracheophyta</taxon>
        <taxon>Lycopodiopsida</taxon>
        <taxon>Selaginellales</taxon>
        <taxon>Selaginellaceae</taxon>
        <taxon>Selaginella</taxon>
    </lineage>
</organism>
<evidence type="ECO:0000256" key="2">
    <source>
        <dbReference type="SAM" id="Phobius"/>
    </source>
</evidence>
<dbReference type="Proteomes" id="UP000001514">
    <property type="component" value="Unassembled WGS sequence"/>
</dbReference>